<dbReference type="EMBL" id="BLAF01000004">
    <property type="protein sequence ID" value="GES17581.1"/>
    <property type="molecule type" value="Genomic_DNA"/>
</dbReference>
<evidence type="ECO:0000313" key="4">
    <source>
        <dbReference type="Proteomes" id="UP000377595"/>
    </source>
</evidence>
<sequence length="69" mass="7507">MRILNGIDDLERSVGTHLGYSEWHQVTQEQVNAFADATGDRQWIHVDPARAAVGPFGAAIAHGRLAVGR</sequence>
<dbReference type="InterPro" id="IPR002539">
    <property type="entry name" value="MaoC-like_dom"/>
</dbReference>
<evidence type="ECO:0000313" key="3">
    <source>
        <dbReference type="EMBL" id="GES17581.1"/>
    </source>
</evidence>
<evidence type="ECO:0000256" key="1">
    <source>
        <dbReference type="ARBA" id="ARBA00005254"/>
    </source>
</evidence>
<reference evidence="3 4" key="1">
    <citation type="submission" date="2019-10" db="EMBL/GenBank/DDBJ databases">
        <title>Whole genome shotgun sequence of Acrocarpospora pleiomorpha NBRC 16267.</title>
        <authorList>
            <person name="Ichikawa N."/>
            <person name="Kimura A."/>
            <person name="Kitahashi Y."/>
            <person name="Komaki H."/>
            <person name="Oguchi A."/>
        </authorList>
    </citation>
    <scope>NUCLEOTIDE SEQUENCE [LARGE SCALE GENOMIC DNA]</scope>
    <source>
        <strain evidence="3 4">NBRC 16267</strain>
    </source>
</reference>
<dbReference type="PANTHER" id="PTHR42993:SF1">
    <property type="entry name" value="MAOC-LIKE DEHYDRATASE DOMAIN-CONTAINING PROTEIN"/>
    <property type="match status" value="1"/>
</dbReference>
<dbReference type="SUPFAM" id="SSF54637">
    <property type="entry name" value="Thioesterase/thiol ester dehydrase-isomerase"/>
    <property type="match status" value="1"/>
</dbReference>
<accession>A0A5M3XDG5</accession>
<gene>
    <name evidence="3" type="ORF">Aple_004760</name>
</gene>
<proteinExistence type="inferred from homology"/>
<dbReference type="InterPro" id="IPR029069">
    <property type="entry name" value="HotDog_dom_sf"/>
</dbReference>
<dbReference type="PANTHER" id="PTHR42993">
    <property type="entry name" value="MAOC-LIKE DEHYDRATASE DOMAIN-CONTAINING PROTEIN"/>
    <property type="match status" value="1"/>
</dbReference>
<feature type="domain" description="MaoC-like" evidence="2">
    <location>
        <begin position="12"/>
        <end position="66"/>
    </location>
</feature>
<organism evidence="3 4">
    <name type="scientific">Acrocarpospora pleiomorpha</name>
    <dbReference type="NCBI Taxonomy" id="90975"/>
    <lineage>
        <taxon>Bacteria</taxon>
        <taxon>Bacillati</taxon>
        <taxon>Actinomycetota</taxon>
        <taxon>Actinomycetes</taxon>
        <taxon>Streptosporangiales</taxon>
        <taxon>Streptosporangiaceae</taxon>
        <taxon>Acrocarpospora</taxon>
    </lineage>
</organism>
<dbReference type="Pfam" id="PF01575">
    <property type="entry name" value="MaoC_dehydratas"/>
    <property type="match status" value="1"/>
</dbReference>
<protein>
    <recommendedName>
        <fullName evidence="2">MaoC-like domain-containing protein</fullName>
    </recommendedName>
</protein>
<evidence type="ECO:0000259" key="2">
    <source>
        <dbReference type="Pfam" id="PF01575"/>
    </source>
</evidence>
<dbReference type="RefSeq" id="WP_155342726.1">
    <property type="nucleotide sequence ID" value="NZ_BAAAHM010000001.1"/>
</dbReference>
<dbReference type="Proteomes" id="UP000377595">
    <property type="component" value="Unassembled WGS sequence"/>
</dbReference>
<comment type="caution">
    <text evidence="3">The sequence shown here is derived from an EMBL/GenBank/DDBJ whole genome shotgun (WGS) entry which is preliminary data.</text>
</comment>
<dbReference type="OrthoDB" id="9801735at2"/>
<dbReference type="AlphaFoldDB" id="A0A5M3XDG5"/>
<name>A0A5M3XDG5_9ACTN</name>
<comment type="similarity">
    <text evidence="1">Belongs to the enoyl-CoA hydratase/isomerase family.</text>
</comment>
<keyword evidence="4" id="KW-1185">Reference proteome</keyword>
<dbReference type="Gene3D" id="3.10.129.10">
    <property type="entry name" value="Hotdog Thioesterase"/>
    <property type="match status" value="1"/>
</dbReference>